<protein>
    <recommendedName>
        <fullName evidence="3">Transposase</fullName>
    </recommendedName>
</protein>
<organism evidence="1 2">
    <name type="scientific">Cinchona calisaya</name>
    <dbReference type="NCBI Taxonomy" id="153742"/>
    <lineage>
        <taxon>Eukaryota</taxon>
        <taxon>Viridiplantae</taxon>
        <taxon>Streptophyta</taxon>
        <taxon>Embryophyta</taxon>
        <taxon>Tracheophyta</taxon>
        <taxon>Spermatophyta</taxon>
        <taxon>Magnoliopsida</taxon>
        <taxon>eudicotyledons</taxon>
        <taxon>Gunneridae</taxon>
        <taxon>Pentapetalae</taxon>
        <taxon>asterids</taxon>
        <taxon>lamiids</taxon>
        <taxon>Gentianales</taxon>
        <taxon>Rubiaceae</taxon>
        <taxon>Cinchonoideae</taxon>
        <taxon>Cinchoneae</taxon>
        <taxon>Cinchona</taxon>
    </lineage>
</organism>
<accession>A0ABD2Z046</accession>
<comment type="caution">
    <text evidence="1">The sequence shown here is derived from an EMBL/GenBank/DDBJ whole genome shotgun (WGS) entry which is preliminary data.</text>
</comment>
<reference evidence="1 2" key="1">
    <citation type="submission" date="2024-11" db="EMBL/GenBank/DDBJ databases">
        <title>A near-complete genome assembly of Cinchona calisaya.</title>
        <authorList>
            <person name="Lian D.C."/>
            <person name="Zhao X.W."/>
            <person name="Wei L."/>
        </authorList>
    </citation>
    <scope>NUCLEOTIDE SEQUENCE [LARGE SCALE GENOMIC DNA]</scope>
    <source>
        <tissue evidence="1">Nenye</tissue>
    </source>
</reference>
<evidence type="ECO:0000313" key="2">
    <source>
        <dbReference type="Proteomes" id="UP001630127"/>
    </source>
</evidence>
<dbReference type="EMBL" id="JBJUIK010000011">
    <property type="protein sequence ID" value="KAL3512892.1"/>
    <property type="molecule type" value="Genomic_DNA"/>
</dbReference>
<name>A0ABD2Z046_9GENT</name>
<keyword evidence="2" id="KW-1185">Reference proteome</keyword>
<proteinExistence type="predicted"/>
<dbReference type="AlphaFoldDB" id="A0ABD2Z046"/>
<sequence length="129" mass="14959">MDSDHVVEHIYKYGFMEDYWYWISHGKSKLVGFDAHGANLNNSEFPSNKHLNRNQSMVFDVVGPSTFGSRYCQEEQNRLNVDEPPNTEAAQFYGILQFSQQQLYPSCETLTKLCIAVQLMSLKLDYYLS</sequence>
<gene>
    <name evidence="1" type="ORF">ACH5RR_025609</name>
</gene>
<evidence type="ECO:0008006" key="3">
    <source>
        <dbReference type="Google" id="ProtNLM"/>
    </source>
</evidence>
<dbReference type="Proteomes" id="UP001630127">
    <property type="component" value="Unassembled WGS sequence"/>
</dbReference>
<evidence type="ECO:0000313" key="1">
    <source>
        <dbReference type="EMBL" id="KAL3512892.1"/>
    </source>
</evidence>